<comment type="caution">
    <text evidence="1">The sequence shown here is derived from an EMBL/GenBank/DDBJ whole genome shotgun (WGS) entry which is preliminary data.</text>
</comment>
<accession>X1I3U4</accession>
<proteinExistence type="predicted"/>
<organism evidence="1">
    <name type="scientific">marine sediment metagenome</name>
    <dbReference type="NCBI Taxonomy" id="412755"/>
    <lineage>
        <taxon>unclassified sequences</taxon>
        <taxon>metagenomes</taxon>
        <taxon>ecological metagenomes</taxon>
    </lineage>
</organism>
<gene>
    <name evidence="1" type="ORF">S03H2_39889</name>
</gene>
<sequence length="235" mass="24761">MKVVRTLFVLGLAGLFLAAAMPATAAPLSVRIDDHDFSFDGPKYANYLFNGAAADQLTVGTSSNPNHLVDGYTYRGTVPTIVAPGVPPASLDSYPVYSGTPTIKFGGLLEMDLFFKTNDGPYTNPGGDTFAVSLVGDTGSLKITGWIATQGFPSGIQYPLAGTDITLLDITFDKVSLLAREGNDLIDIVEASGTVNTLLDVNVNLPGAVYFRFESDDPGQAIFPVLSPGGLYDPL</sequence>
<reference evidence="1" key="1">
    <citation type="journal article" date="2014" name="Front. Microbiol.">
        <title>High frequency of phylogenetically diverse reductive dehalogenase-homologous genes in deep subseafloor sedimentary metagenomes.</title>
        <authorList>
            <person name="Kawai M."/>
            <person name="Futagami T."/>
            <person name="Toyoda A."/>
            <person name="Takaki Y."/>
            <person name="Nishi S."/>
            <person name="Hori S."/>
            <person name="Arai W."/>
            <person name="Tsubouchi T."/>
            <person name="Morono Y."/>
            <person name="Uchiyama I."/>
            <person name="Ito T."/>
            <person name="Fujiyama A."/>
            <person name="Inagaki F."/>
            <person name="Takami H."/>
        </authorList>
    </citation>
    <scope>NUCLEOTIDE SEQUENCE</scope>
    <source>
        <strain evidence="1">Expedition CK06-06</strain>
    </source>
</reference>
<name>X1I3U4_9ZZZZ</name>
<dbReference type="AlphaFoldDB" id="X1I3U4"/>
<protein>
    <submittedName>
        <fullName evidence="1">Uncharacterized protein</fullName>
    </submittedName>
</protein>
<dbReference type="EMBL" id="BARU01024695">
    <property type="protein sequence ID" value="GAH52233.1"/>
    <property type="molecule type" value="Genomic_DNA"/>
</dbReference>
<evidence type="ECO:0000313" key="1">
    <source>
        <dbReference type="EMBL" id="GAH52233.1"/>
    </source>
</evidence>
<feature type="non-terminal residue" evidence="1">
    <location>
        <position position="235"/>
    </location>
</feature>